<sequence>MIIRRLGYRTLSFHSWNAFSDWLGSKDSICPTTLRRLVAQAVIYSLWHERNNRLHNNISSSSEVIFKLLDHRIRDAILARRNRKKFKNLIAKWLTFA</sequence>
<evidence type="ECO:0000313" key="1">
    <source>
        <dbReference type="EMBL" id="KAF3507152.1"/>
    </source>
</evidence>
<evidence type="ECO:0000313" key="2">
    <source>
        <dbReference type="Proteomes" id="UP000712600"/>
    </source>
</evidence>
<name>A0A8S9P0T9_BRACR</name>
<evidence type="ECO:0008006" key="3">
    <source>
        <dbReference type="Google" id="ProtNLM"/>
    </source>
</evidence>
<gene>
    <name evidence="1" type="ORF">F2Q69_00001931</name>
</gene>
<proteinExistence type="predicted"/>
<accession>A0A8S9P0T9</accession>
<dbReference type="AlphaFoldDB" id="A0A8S9P0T9"/>
<organism evidence="1 2">
    <name type="scientific">Brassica cretica</name>
    <name type="common">Mustard</name>
    <dbReference type="NCBI Taxonomy" id="69181"/>
    <lineage>
        <taxon>Eukaryota</taxon>
        <taxon>Viridiplantae</taxon>
        <taxon>Streptophyta</taxon>
        <taxon>Embryophyta</taxon>
        <taxon>Tracheophyta</taxon>
        <taxon>Spermatophyta</taxon>
        <taxon>Magnoliopsida</taxon>
        <taxon>eudicotyledons</taxon>
        <taxon>Gunneridae</taxon>
        <taxon>Pentapetalae</taxon>
        <taxon>rosids</taxon>
        <taxon>malvids</taxon>
        <taxon>Brassicales</taxon>
        <taxon>Brassicaceae</taxon>
        <taxon>Brassiceae</taxon>
        <taxon>Brassica</taxon>
    </lineage>
</organism>
<reference evidence="1" key="1">
    <citation type="submission" date="2019-12" db="EMBL/GenBank/DDBJ databases">
        <title>Genome sequencing and annotation of Brassica cretica.</title>
        <authorList>
            <person name="Studholme D.J."/>
            <person name="Sarris P."/>
        </authorList>
    </citation>
    <scope>NUCLEOTIDE SEQUENCE</scope>
    <source>
        <strain evidence="1">PFS-109/04</strain>
        <tissue evidence="1">Leaf</tissue>
    </source>
</reference>
<dbReference type="EMBL" id="QGKX02001521">
    <property type="protein sequence ID" value="KAF3507152.1"/>
    <property type="molecule type" value="Genomic_DNA"/>
</dbReference>
<protein>
    <recommendedName>
        <fullName evidence="3">Reverse transcriptase zinc-binding domain-containing protein</fullName>
    </recommendedName>
</protein>
<dbReference type="Proteomes" id="UP000712600">
    <property type="component" value="Unassembled WGS sequence"/>
</dbReference>
<comment type="caution">
    <text evidence="1">The sequence shown here is derived from an EMBL/GenBank/DDBJ whole genome shotgun (WGS) entry which is preliminary data.</text>
</comment>